<dbReference type="Proteomes" id="UP000183039">
    <property type="component" value="Unassembled WGS sequence"/>
</dbReference>
<dbReference type="Proteomes" id="UP000065511">
    <property type="component" value="Chromosome"/>
</dbReference>
<keyword evidence="4" id="KW-1185">Reference proteome</keyword>
<reference evidence="2 4" key="2">
    <citation type="submission" date="2015-12" db="EMBL/GenBank/DDBJ databases">
        <authorList>
            <person name="Lauer A."/>
            <person name="Humrighouse B."/>
            <person name="Loparev V."/>
            <person name="Shewmaker P.L."/>
            <person name="Whitney A.M."/>
            <person name="McLaughlin R.W."/>
        </authorList>
    </citation>
    <scope>NUCLEOTIDE SEQUENCE [LARGE SCALE GENOMIC DNA]</scope>
    <source>
        <strain evidence="2 4">LMG 23085</strain>
    </source>
</reference>
<gene>
    <name evidence="2" type="ORF">ATZ33_08105</name>
    <name evidence="3" type="ORF">RV15_GL001080</name>
</gene>
<dbReference type="OrthoDB" id="9808614at2"/>
<dbReference type="Pfam" id="PF04397">
    <property type="entry name" value="LytTR"/>
    <property type="match status" value="1"/>
</dbReference>
<evidence type="ECO:0000313" key="5">
    <source>
        <dbReference type="Proteomes" id="UP000183039"/>
    </source>
</evidence>
<dbReference type="InterPro" id="IPR046947">
    <property type="entry name" value="LytR-like"/>
</dbReference>
<accession>A0A0S3KAT0</accession>
<protein>
    <submittedName>
        <fullName evidence="3">Response regulator receiver protein</fullName>
    </submittedName>
</protein>
<organism evidence="3 5">
    <name type="scientific">Enterococcus silesiacus</name>
    <dbReference type="NCBI Taxonomy" id="332949"/>
    <lineage>
        <taxon>Bacteria</taxon>
        <taxon>Bacillati</taxon>
        <taxon>Bacillota</taxon>
        <taxon>Bacilli</taxon>
        <taxon>Lactobacillales</taxon>
        <taxon>Enterococcaceae</taxon>
        <taxon>Enterococcus</taxon>
    </lineage>
</organism>
<evidence type="ECO:0000313" key="3">
    <source>
        <dbReference type="EMBL" id="OJG90729.1"/>
    </source>
</evidence>
<dbReference type="Gene3D" id="2.40.50.1020">
    <property type="entry name" value="LytTr DNA-binding domain"/>
    <property type="match status" value="1"/>
</dbReference>
<feature type="domain" description="HTH LytTR-type" evidence="1">
    <location>
        <begin position="41"/>
        <end position="145"/>
    </location>
</feature>
<dbReference type="EMBL" id="JXLC01000018">
    <property type="protein sequence ID" value="OJG90729.1"/>
    <property type="molecule type" value="Genomic_DNA"/>
</dbReference>
<evidence type="ECO:0000259" key="1">
    <source>
        <dbReference type="PROSITE" id="PS50930"/>
    </source>
</evidence>
<dbReference type="GO" id="GO:0003677">
    <property type="term" value="F:DNA binding"/>
    <property type="evidence" value="ECO:0007669"/>
    <property type="project" value="InterPro"/>
</dbReference>
<evidence type="ECO:0000313" key="2">
    <source>
        <dbReference type="EMBL" id="ALS01332.1"/>
    </source>
</evidence>
<dbReference type="EMBL" id="CP013614">
    <property type="protein sequence ID" value="ALS01332.1"/>
    <property type="molecule type" value="Genomic_DNA"/>
</dbReference>
<dbReference type="SMART" id="SM00850">
    <property type="entry name" value="LytTR"/>
    <property type="match status" value="1"/>
</dbReference>
<dbReference type="InterPro" id="IPR007492">
    <property type="entry name" value="LytTR_DNA-bd_dom"/>
</dbReference>
<dbReference type="AlphaFoldDB" id="A0A0S3KAT0"/>
<proteinExistence type="predicted"/>
<dbReference type="RefSeq" id="WP_071878378.1">
    <property type="nucleotide sequence ID" value="NZ_JXLC01000018.1"/>
</dbReference>
<evidence type="ECO:0000313" key="4">
    <source>
        <dbReference type="Proteomes" id="UP000065511"/>
    </source>
</evidence>
<sequence length="150" mass="18022">MKLIVEQSGELTEIEIVIRHNDKMNAVKRLTRYIEQFNFQLQGKKEGKTYYIPLNEIYYFESIDEKIFIYSIQEVFETTYRLYELEQLLEQPNFQRISKSTLLNIEKLESVRPLFHGKLEASLKNEEKLIINRHYVKPLKEKIKSFEVGL</sequence>
<dbReference type="GO" id="GO:0000156">
    <property type="term" value="F:phosphorelay response regulator activity"/>
    <property type="evidence" value="ECO:0007669"/>
    <property type="project" value="InterPro"/>
</dbReference>
<dbReference type="KEGG" id="ess:ATZ33_08105"/>
<dbReference type="PANTHER" id="PTHR37299:SF4">
    <property type="entry name" value="TRANSCRIPTIONAL REGULATOR"/>
    <property type="match status" value="1"/>
</dbReference>
<dbReference type="PROSITE" id="PS50930">
    <property type="entry name" value="HTH_LYTTR"/>
    <property type="match status" value="1"/>
</dbReference>
<name>A0A0S3KAT0_9ENTE</name>
<reference evidence="3 5" key="1">
    <citation type="submission" date="2014-12" db="EMBL/GenBank/DDBJ databases">
        <title>Draft genome sequences of 29 type strains of Enterococci.</title>
        <authorList>
            <person name="Zhong Z."/>
            <person name="Sun Z."/>
            <person name="Liu W."/>
            <person name="Zhang W."/>
            <person name="Zhang H."/>
        </authorList>
    </citation>
    <scope>NUCLEOTIDE SEQUENCE [LARGE SCALE GENOMIC DNA]</scope>
    <source>
        <strain evidence="3 5">DSM 22801</strain>
    </source>
</reference>
<dbReference type="PANTHER" id="PTHR37299">
    <property type="entry name" value="TRANSCRIPTIONAL REGULATOR-RELATED"/>
    <property type="match status" value="1"/>
</dbReference>